<keyword evidence="13 15" id="KW-0456">Lyase</keyword>
<proteinExistence type="inferred from homology"/>
<evidence type="ECO:0000256" key="13">
    <source>
        <dbReference type="ARBA" id="ARBA00023239"/>
    </source>
</evidence>
<keyword evidence="7" id="KW-0732">Signal</keyword>
<accession>A0A183FS57</accession>
<dbReference type="SMART" id="SM00044">
    <property type="entry name" value="CYCc"/>
    <property type="match status" value="1"/>
</dbReference>
<evidence type="ECO:0000256" key="4">
    <source>
        <dbReference type="ARBA" id="ARBA00012202"/>
    </source>
</evidence>
<dbReference type="GO" id="GO:0001653">
    <property type="term" value="F:peptide receptor activity"/>
    <property type="evidence" value="ECO:0007669"/>
    <property type="project" value="TreeGrafter"/>
</dbReference>
<dbReference type="GO" id="GO:0004016">
    <property type="term" value="F:adenylate cyclase activity"/>
    <property type="evidence" value="ECO:0007669"/>
    <property type="project" value="TreeGrafter"/>
</dbReference>
<dbReference type="InterPro" id="IPR018297">
    <property type="entry name" value="A/G_cyclase_CS"/>
</dbReference>
<sequence length="217" mass="24046">MDHVMNTLETYASSLEEEVEERMKELVAEKQKSDILLHRMLPKQVAEKLKAGEVVQPESYDEVTIFFSDVVSFTTLASKCTPLQVVALLNELYTIFDGTIARHDVYKVETIGDGYLCASGVPSRNGIEHIKAICDLALALIISLRTFRVPHLPDETIKIRVGVHSGPVVAGVVGLTMPRYCLFGDTVNTASRMESNGKRISFTSSTVALPDPRKMQF</sequence>
<protein>
    <recommendedName>
        <fullName evidence="4">guanylate cyclase</fullName>
        <ecNumber evidence="4">4.6.1.2</ecNumber>
    </recommendedName>
</protein>
<dbReference type="GO" id="GO:0007168">
    <property type="term" value="P:receptor guanylyl cyclase signaling pathway"/>
    <property type="evidence" value="ECO:0007669"/>
    <property type="project" value="TreeGrafter"/>
</dbReference>
<dbReference type="PANTHER" id="PTHR11920:SF501">
    <property type="entry name" value="GUANYLATE CYCLASE 32E"/>
    <property type="match status" value="1"/>
</dbReference>
<evidence type="ECO:0000259" key="17">
    <source>
        <dbReference type="PROSITE" id="PS50125"/>
    </source>
</evidence>
<dbReference type="Pfam" id="PF07701">
    <property type="entry name" value="HNOBA"/>
    <property type="match status" value="1"/>
</dbReference>
<keyword evidence="19" id="KW-1185">Reference proteome</keyword>
<name>A0A183FS57_HELPZ</name>
<gene>
    <name evidence="18" type="ORF">HPBE_LOCUS10740</name>
</gene>
<reference evidence="20" key="2">
    <citation type="submission" date="2019-09" db="UniProtKB">
        <authorList>
            <consortium name="WormBaseParasite"/>
        </authorList>
    </citation>
    <scope>IDENTIFICATION</scope>
</reference>
<keyword evidence="10" id="KW-0472">Membrane</keyword>
<accession>A0A3P7ZPS3</accession>
<keyword evidence="16" id="KW-0175">Coiled coil</keyword>
<dbReference type="WBParaSite" id="HPBE_0001073901-mRNA-1">
    <property type="protein sequence ID" value="HPBE_0001073901-mRNA-1"/>
    <property type="gene ID" value="HPBE_0001073901"/>
</dbReference>
<evidence type="ECO:0000256" key="16">
    <source>
        <dbReference type="SAM" id="Coils"/>
    </source>
</evidence>
<evidence type="ECO:0000256" key="12">
    <source>
        <dbReference type="ARBA" id="ARBA00023180"/>
    </source>
</evidence>
<evidence type="ECO:0000256" key="2">
    <source>
        <dbReference type="ARBA" id="ARBA00004236"/>
    </source>
</evidence>
<keyword evidence="9" id="KW-1133">Transmembrane helix</keyword>
<evidence type="ECO:0000256" key="7">
    <source>
        <dbReference type="ARBA" id="ARBA00022729"/>
    </source>
</evidence>
<keyword evidence="8" id="KW-0547">Nucleotide-binding</keyword>
<dbReference type="PANTHER" id="PTHR11920">
    <property type="entry name" value="GUANYLYL CYCLASE"/>
    <property type="match status" value="1"/>
</dbReference>
<dbReference type="InterPro" id="IPR011645">
    <property type="entry name" value="HNOB_dom_associated"/>
</dbReference>
<evidence type="ECO:0000256" key="1">
    <source>
        <dbReference type="ARBA" id="ARBA00001436"/>
    </source>
</evidence>
<dbReference type="Pfam" id="PF00211">
    <property type="entry name" value="Guanylate_cyc"/>
    <property type="match status" value="1"/>
</dbReference>
<dbReference type="InterPro" id="IPR050401">
    <property type="entry name" value="Cyclic_nucleotide_synthase"/>
</dbReference>
<dbReference type="OrthoDB" id="60033at2759"/>
<dbReference type="PROSITE" id="PS50125">
    <property type="entry name" value="GUANYLATE_CYCLASE_2"/>
    <property type="match status" value="1"/>
</dbReference>
<dbReference type="GO" id="GO:0004383">
    <property type="term" value="F:guanylate cyclase activity"/>
    <property type="evidence" value="ECO:0007669"/>
    <property type="project" value="UniProtKB-EC"/>
</dbReference>
<keyword evidence="6" id="KW-0812">Transmembrane</keyword>
<evidence type="ECO:0000256" key="15">
    <source>
        <dbReference type="RuleBase" id="RU000405"/>
    </source>
</evidence>
<evidence type="ECO:0000256" key="9">
    <source>
        <dbReference type="ARBA" id="ARBA00022989"/>
    </source>
</evidence>
<keyword evidence="14" id="KW-0141">cGMP biosynthesis</keyword>
<dbReference type="AlphaFoldDB" id="A0A183FS57"/>
<evidence type="ECO:0000256" key="14">
    <source>
        <dbReference type="ARBA" id="ARBA00023293"/>
    </source>
</evidence>
<dbReference type="CDD" id="cd07302">
    <property type="entry name" value="CHD"/>
    <property type="match status" value="1"/>
</dbReference>
<feature type="coiled-coil region" evidence="16">
    <location>
        <begin position="5"/>
        <end position="32"/>
    </location>
</feature>
<comment type="similarity">
    <text evidence="15">Belongs to the adenylyl cyclase class-4/guanylyl cyclase family.</text>
</comment>
<dbReference type="FunFam" id="3.30.70.1230:FF:000030">
    <property type="entry name" value="Si:ch211-215j19.12"/>
    <property type="match status" value="1"/>
</dbReference>
<keyword evidence="5" id="KW-1003">Cell membrane</keyword>
<evidence type="ECO:0000256" key="6">
    <source>
        <dbReference type="ARBA" id="ARBA00022692"/>
    </source>
</evidence>
<comment type="subcellular location">
    <subcellularLocation>
        <location evidence="2">Cell membrane</location>
    </subcellularLocation>
    <subcellularLocation>
        <location evidence="3">Membrane</location>
        <topology evidence="3">Single-pass type I membrane protein</topology>
    </subcellularLocation>
</comment>
<evidence type="ECO:0000256" key="10">
    <source>
        <dbReference type="ARBA" id="ARBA00023136"/>
    </source>
</evidence>
<evidence type="ECO:0000256" key="8">
    <source>
        <dbReference type="ARBA" id="ARBA00022741"/>
    </source>
</evidence>
<dbReference type="InterPro" id="IPR029787">
    <property type="entry name" value="Nucleotide_cyclase"/>
</dbReference>
<evidence type="ECO:0000313" key="20">
    <source>
        <dbReference type="WBParaSite" id="HPBE_0001073901-mRNA-1"/>
    </source>
</evidence>
<dbReference type="GO" id="GO:0035556">
    <property type="term" value="P:intracellular signal transduction"/>
    <property type="evidence" value="ECO:0007669"/>
    <property type="project" value="InterPro"/>
</dbReference>
<dbReference type="EMBL" id="UZAH01026864">
    <property type="protein sequence ID" value="VDO86177.1"/>
    <property type="molecule type" value="Genomic_DNA"/>
</dbReference>
<dbReference type="EC" id="4.6.1.2" evidence="4"/>
<keyword evidence="12" id="KW-0325">Glycoprotein</keyword>
<organism evidence="19 20">
    <name type="scientific">Heligmosomoides polygyrus</name>
    <name type="common">Parasitic roundworm</name>
    <dbReference type="NCBI Taxonomy" id="6339"/>
    <lineage>
        <taxon>Eukaryota</taxon>
        <taxon>Metazoa</taxon>
        <taxon>Ecdysozoa</taxon>
        <taxon>Nematoda</taxon>
        <taxon>Chromadorea</taxon>
        <taxon>Rhabditida</taxon>
        <taxon>Rhabditina</taxon>
        <taxon>Rhabditomorpha</taxon>
        <taxon>Strongyloidea</taxon>
        <taxon>Heligmosomidae</taxon>
        <taxon>Heligmosomoides</taxon>
    </lineage>
</organism>
<evidence type="ECO:0000256" key="11">
    <source>
        <dbReference type="ARBA" id="ARBA00023170"/>
    </source>
</evidence>
<keyword evidence="11" id="KW-0675">Receptor</keyword>
<comment type="catalytic activity">
    <reaction evidence="1">
        <text>GTP = 3',5'-cyclic GMP + diphosphate</text>
        <dbReference type="Rhea" id="RHEA:13665"/>
        <dbReference type="ChEBI" id="CHEBI:33019"/>
        <dbReference type="ChEBI" id="CHEBI:37565"/>
        <dbReference type="ChEBI" id="CHEBI:57746"/>
        <dbReference type="EC" id="4.6.1.2"/>
    </reaction>
</comment>
<evidence type="ECO:0000313" key="18">
    <source>
        <dbReference type="EMBL" id="VDO86177.1"/>
    </source>
</evidence>
<dbReference type="Gene3D" id="3.30.70.1230">
    <property type="entry name" value="Nucleotide cyclase"/>
    <property type="match status" value="1"/>
</dbReference>
<evidence type="ECO:0000313" key="19">
    <source>
        <dbReference type="Proteomes" id="UP000050761"/>
    </source>
</evidence>
<evidence type="ECO:0000256" key="5">
    <source>
        <dbReference type="ARBA" id="ARBA00022475"/>
    </source>
</evidence>
<evidence type="ECO:0000256" key="3">
    <source>
        <dbReference type="ARBA" id="ARBA00004479"/>
    </source>
</evidence>
<dbReference type="GO" id="GO:0005886">
    <property type="term" value="C:plasma membrane"/>
    <property type="evidence" value="ECO:0007669"/>
    <property type="project" value="UniProtKB-SubCell"/>
</dbReference>
<dbReference type="GO" id="GO:0000166">
    <property type="term" value="F:nucleotide binding"/>
    <property type="evidence" value="ECO:0007669"/>
    <property type="project" value="UniProtKB-KW"/>
</dbReference>
<reference evidence="18 19" key="1">
    <citation type="submission" date="2018-11" db="EMBL/GenBank/DDBJ databases">
        <authorList>
            <consortium name="Pathogen Informatics"/>
        </authorList>
    </citation>
    <scope>NUCLEOTIDE SEQUENCE [LARGE SCALE GENOMIC DNA]</scope>
</reference>
<dbReference type="PROSITE" id="PS00452">
    <property type="entry name" value="GUANYLATE_CYCLASE_1"/>
    <property type="match status" value="1"/>
</dbReference>
<feature type="domain" description="Guanylate cyclase" evidence="17">
    <location>
        <begin position="64"/>
        <end position="194"/>
    </location>
</feature>
<dbReference type="Gene3D" id="6.10.250.780">
    <property type="match status" value="1"/>
</dbReference>
<dbReference type="SUPFAM" id="SSF55073">
    <property type="entry name" value="Nucleotide cyclase"/>
    <property type="match status" value="1"/>
</dbReference>
<dbReference type="InterPro" id="IPR001054">
    <property type="entry name" value="A/G_cyclase"/>
</dbReference>
<dbReference type="Proteomes" id="UP000050761">
    <property type="component" value="Unassembled WGS sequence"/>
</dbReference>